<evidence type="ECO:0000256" key="7">
    <source>
        <dbReference type="ARBA" id="ARBA00023136"/>
    </source>
</evidence>
<dbReference type="InterPro" id="IPR012910">
    <property type="entry name" value="Plug_dom"/>
</dbReference>
<comment type="caution">
    <text evidence="15">The sequence shown here is derived from an EMBL/GenBank/DDBJ whole genome shotgun (WGS) entry which is preliminary data.</text>
</comment>
<dbReference type="Proteomes" id="UP000000321">
    <property type="component" value="Unassembled WGS sequence"/>
</dbReference>
<keyword evidence="3 10" id="KW-0813">Transport</keyword>
<evidence type="ECO:0000256" key="1">
    <source>
        <dbReference type="ARBA" id="ARBA00004571"/>
    </source>
</evidence>
<evidence type="ECO:0000256" key="4">
    <source>
        <dbReference type="ARBA" id="ARBA00022452"/>
    </source>
</evidence>
<dbReference type="SUPFAM" id="SSF56935">
    <property type="entry name" value="Porins"/>
    <property type="match status" value="1"/>
</dbReference>
<evidence type="ECO:0000256" key="12">
    <source>
        <dbReference type="SAM" id="SignalP"/>
    </source>
</evidence>
<keyword evidence="12" id="KW-0732">Signal</keyword>
<feature type="domain" description="TonB-dependent receptor plug" evidence="14">
    <location>
        <begin position="73"/>
        <end position="172"/>
    </location>
</feature>
<keyword evidence="16" id="KW-1185">Reference proteome</keyword>
<accession>Q1YL87</accession>
<dbReference type="BioCyc" id="AURANTIMONAS:SI859A1_02660-MONOMER"/>
<dbReference type="AlphaFoldDB" id="Q1YL87"/>
<evidence type="ECO:0000256" key="11">
    <source>
        <dbReference type="RuleBase" id="RU003357"/>
    </source>
</evidence>
<sequence length="687" mass="73552">MTDDRATTSLRRMLLVTVSPVICVFAAGTAFAQSPARDYTQATAATGETGTVLLGEVVVAGSGGSEESIEDGNTVAVVDYTEIETFRPQTVQDLFRRESAVSVGGTIASNQKVYVHGIEETNLAVTIDGSRQNNKLFHHNATNVIDPRLLKAARVDAGVAAADAGPGALAGAIAYETVDVEDLLRDGRNWGGYVEGGFQTNGDTFSTLGAGYARSNGFEVLGFLNRVDGDDYEDGDGRTVTGTGAGLVSGLGKVAYEGLSGDRFEFSYERVTDDGVRPYRANIGSIIGGRPVPDTRIYDLDRQNVVFSYENTQATGWFDPKVTLAYSTTNLETEEDILLGGVPSGNKARYEAKAESFNATFANEFHLEMGSVNAGVDVYRETADFYDATYSTGEKADNIGAFAQARLDPTDQLSLSFGGRIDHQVFTGTNGGDQRNTGASGNASVKYALTDHFALKAGVSSVFGGIVLAETFIQNPAWIYTDIDPVRGDNGFAGFEFRYAGFMLDGQLFRTDIENGRTPEYRGGPSLTHDFTSTGFDLAAGYDWGTGNVRGGFTSVTTEMDGSGVDSYVGNYFTVPMGEIFTLALVQRVDEYGLTFGADAEFALEEEAPAKNGADPAGVQPLESYAVVNAFVEYVPPQLSNVTLRAKVDNIFDETYSDRATYGQEFSTVVPLRSPGRSFGVSARIEF</sequence>
<comment type="subcellular location">
    <subcellularLocation>
        <location evidence="1 10">Cell outer membrane</location>
        <topology evidence="1 10">Multi-pass membrane protein</topology>
    </subcellularLocation>
</comment>
<protein>
    <submittedName>
        <fullName evidence="15">Putative TonB dependent receptor</fullName>
    </submittedName>
</protein>
<evidence type="ECO:0000259" key="13">
    <source>
        <dbReference type="Pfam" id="PF00593"/>
    </source>
</evidence>
<dbReference type="PANTHER" id="PTHR30069:SF41">
    <property type="entry name" value="HEME_HEMOPEXIN UTILIZATION PROTEIN C"/>
    <property type="match status" value="1"/>
</dbReference>
<evidence type="ECO:0000256" key="8">
    <source>
        <dbReference type="ARBA" id="ARBA00023170"/>
    </source>
</evidence>
<evidence type="ECO:0000256" key="9">
    <source>
        <dbReference type="ARBA" id="ARBA00023237"/>
    </source>
</evidence>
<dbReference type="GO" id="GO:0009279">
    <property type="term" value="C:cell outer membrane"/>
    <property type="evidence" value="ECO:0007669"/>
    <property type="project" value="UniProtKB-SubCell"/>
</dbReference>
<keyword evidence="6 11" id="KW-0798">TonB box</keyword>
<comment type="similarity">
    <text evidence="2 10 11">Belongs to the TonB-dependent receptor family.</text>
</comment>
<evidence type="ECO:0000256" key="10">
    <source>
        <dbReference type="PROSITE-ProRule" id="PRU01360"/>
    </source>
</evidence>
<keyword evidence="4 10" id="KW-1134">Transmembrane beta strand</keyword>
<dbReference type="HOGENOM" id="CLU_008287_19_4_5"/>
<evidence type="ECO:0000256" key="3">
    <source>
        <dbReference type="ARBA" id="ARBA00022448"/>
    </source>
</evidence>
<dbReference type="InterPro" id="IPR037066">
    <property type="entry name" value="Plug_dom_sf"/>
</dbReference>
<dbReference type="Pfam" id="PF07715">
    <property type="entry name" value="Plug"/>
    <property type="match status" value="1"/>
</dbReference>
<dbReference type="OrthoDB" id="9760494at2"/>
<dbReference type="PROSITE" id="PS52016">
    <property type="entry name" value="TONB_DEPENDENT_REC_3"/>
    <property type="match status" value="1"/>
</dbReference>
<gene>
    <name evidence="15" type="ORF">SI859A1_02660</name>
</gene>
<dbReference type="Gene3D" id="2.170.130.10">
    <property type="entry name" value="TonB-dependent receptor, plug domain"/>
    <property type="match status" value="1"/>
</dbReference>
<dbReference type="PANTHER" id="PTHR30069">
    <property type="entry name" value="TONB-DEPENDENT OUTER MEMBRANE RECEPTOR"/>
    <property type="match status" value="1"/>
</dbReference>
<evidence type="ECO:0000259" key="14">
    <source>
        <dbReference type="Pfam" id="PF07715"/>
    </source>
</evidence>
<evidence type="ECO:0000313" key="15">
    <source>
        <dbReference type="EMBL" id="EAS51844.1"/>
    </source>
</evidence>
<evidence type="ECO:0000256" key="2">
    <source>
        <dbReference type="ARBA" id="ARBA00009810"/>
    </source>
</evidence>
<keyword evidence="9 10" id="KW-0998">Cell outer membrane</keyword>
<feature type="chain" id="PRO_5004197706" evidence="12">
    <location>
        <begin position="33"/>
        <end position="687"/>
    </location>
</feature>
<organism evidence="15 16">
    <name type="scientific">Aurantimonas manganoxydans (strain ATCC BAA-1229 / DSM 21871 / SI85-9A1)</name>
    <dbReference type="NCBI Taxonomy" id="287752"/>
    <lineage>
        <taxon>Bacteria</taxon>
        <taxon>Pseudomonadati</taxon>
        <taxon>Pseudomonadota</taxon>
        <taxon>Alphaproteobacteria</taxon>
        <taxon>Hyphomicrobiales</taxon>
        <taxon>Aurantimonadaceae</taxon>
        <taxon>Aurantimonas</taxon>
    </lineage>
</organism>
<dbReference type="Gene3D" id="2.40.170.20">
    <property type="entry name" value="TonB-dependent receptor, beta-barrel domain"/>
    <property type="match status" value="1"/>
</dbReference>
<name>Q1YL87_AURMS</name>
<evidence type="ECO:0000313" key="16">
    <source>
        <dbReference type="Proteomes" id="UP000000321"/>
    </source>
</evidence>
<proteinExistence type="inferred from homology"/>
<dbReference type="InterPro" id="IPR000531">
    <property type="entry name" value="Beta-barrel_TonB"/>
</dbReference>
<keyword evidence="7 10" id="KW-0472">Membrane</keyword>
<dbReference type="GO" id="GO:0044718">
    <property type="term" value="P:siderophore transmembrane transport"/>
    <property type="evidence" value="ECO:0007669"/>
    <property type="project" value="TreeGrafter"/>
</dbReference>
<dbReference type="GO" id="GO:0015344">
    <property type="term" value="F:siderophore uptake transmembrane transporter activity"/>
    <property type="evidence" value="ECO:0007669"/>
    <property type="project" value="TreeGrafter"/>
</dbReference>
<evidence type="ECO:0000256" key="6">
    <source>
        <dbReference type="ARBA" id="ARBA00023077"/>
    </source>
</evidence>
<dbReference type="InterPro" id="IPR036942">
    <property type="entry name" value="Beta-barrel_TonB_sf"/>
</dbReference>
<keyword evidence="5 10" id="KW-0812">Transmembrane</keyword>
<evidence type="ECO:0000256" key="5">
    <source>
        <dbReference type="ARBA" id="ARBA00022692"/>
    </source>
</evidence>
<dbReference type="Pfam" id="PF00593">
    <property type="entry name" value="TonB_dep_Rec_b-barrel"/>
    <property type="match status" value="1"/>
</dbReference>
<feature type="domain" description="TonB-dependent receptor-like beta-barrel" evidence="13">
    <location>
        <begin position="263"/>
        <end position="651"/>
    </location>
</feature>
<keyword evidence="8 15" id="KW-0675">Receptor</keyword>
<feature type="signal peptide" evidence="12">
    <location>
        <begin position="1"/>
        <end position="32"/>
    </location>
</feature>
<dbReference type="EMBL" id="AAPJ01000001">
    <property type="protein sequence ID" value="EAS51844.1"/>
    <property type="molecule type" value="Genomic_DNA"/>
</dbReference>
<reference evidence="15 16" key="1">
    <citation type="journal article" date="2008" name="Appl. Environ. Microbiol.">
        <title>Genomic insights into Mn(II) oxidation by the marine alphaproteobacterium Aurantimonas sp. strain SI85-9A1.</title>
        <authorList>
            <person name="Dick G.J."/>
            <person name="Podell S."/>
            <person name="Johnson H.A."/>
            <person name="Rivera-Espinoza Y."/>
            <person name="Bernier-Latmani R."/>
            <person name="McCarthy J.K."/>
            <person name="Torpey J.W."/>
            <person name="Clement B.G."/>
            <person name="Gaasterland T."/>
            <person name="Tebo B.M."/>
        </authorList>
    </citation>
    <scope>NUCLEOTIDE SEQUENCE [LARGE SCALE GENOMIC DNA]</scope>
    <source>
        <strain evidence="15 16">SI85-9A1</strain>
    </source>
</reference>
<dbReference type="InterPro" id="IPR039426">
    <property type="entry name" value="TonB-dep_rcpt-like"/>
</dbReference>
<dbReference type="RefSeq" id="WP_009210482.1">
    <property type="nucleotide sequence ID" value="NZ_BBWP01000002.1"/>
</dbReference>